<dbReference type="AlphaFoldDB" id="A0AAD3Y1F5"/>
<keyword evidence="3" id="KW-1185">Reference proteome</keyword>
<protein>
    <submittedName>
        <fullName evidence="2">Uncharacterized protein</fullName>
    </submittedName>
</protein>
<gene>
    <name evidence="2" type="ORF">Nepgr_027685</name>
</gene>
<evidence type="ECO:0000313" key="3">
    <source>
        <dbReference type="Proteomes" id="UP001279734"/>
    </source>
</evidence>
<organism evidence="2 3">
    <name type="scientific">Nepenthes gracilis</name>
    <name type="common">Slender pitcher plant</name>
    <dbReference type="NCBI Taxonomy" id="150966"/>
    <lineage>
        <taxon>Eukaryota</taxon>
        <taxon>Viridiplantae</taxon>
        <taxon>Streptophyta</taxon>
        <taxon>Embryophyta</taxon>
        <taxon>Tracheophyta</taxon>
        <taxon>Spermatophyta</taxon>
        <taxon>Magnoliopsida</taxon>
        <taxon>eudicotyledons</taxon>
        <taxon>Gunneridae</taxon>
        <taxon>Pentapetalae</taxon>
        <taxon>Caryophyllales</taxon>
        <taxon>Nepenthaceae</taxon>
        <taxon>Nepenthes</taxon>
    </lineage>
</organism>
<dbReference type="EMBL" id="BSYO01000030">
    <property type="protein sequence ID" value="GMH25842.1"/>
    <property type="molecule type" value="Genomic_DNA"/>
</dbReference>
<dbReference type="Proteomes" id="UP001279734">
    <property type="component" value="Unassembled WGS sequence"/>
</dbReference>
<accession>A0AAD3Y1F5</accession>
<name>A0AAD3Y1F5_NEPGR</name>
<sequence length="122" mass="13913">MAHRATGRNGGASLWFHLPERSHQQSPSPSLSSSLSLSSSRPFDYSTVTRVDYSSRFISGRSIRRSVLALKSDPLKPRVDQIRKQADDHRMLVLTYASYARKLKLENSKMLRIFADLSQKLY</sequence>
<feature type="compositionally biased region" description="Low complexity" evidence="1">
    <location>
        <begin position="26"/>
        <end position="40"/>
    </location>
</feature>
<evidence type="ECO:0000313" key="2">
    <source>
        <dbReference type="EMBL" id="GMH25842.1"/>
    </source>
</evidence>
<reference evidence="2" key="1">
    <citation type="submission" date="2023-05" db="EMBL/GenBank/DDBJ databases">
        <title>Nepenthes gracilis genome sequencing.</title>
        <authorList>
            <person name="Fukushima K."/>
        </authorList>
    </citation>
    <scope>NUCLEOTIDE SEQUENCE</scope>
    <source>
        <strain evidence="2">SING2019-196</strain>
    </source>
</reference>
<proteinExistence type="predicted"/>
<feature type="region of interest" description="Disordered" evidence="1">
    <location>
        <begin position="1"/>
        <end position="41"/>
    </location>
</feature>
<comment type="caution">
    <text evidence="2">The sequence shown here is derived from an EMBL/GenBank/DDBJ whole genome shotgun (WGS) entry which is preliminary data.</text>
</comment>
<evidence type="ECO:0000256" key="1">
    <source>
        <dbReference type="SAM" id="MobiDB-lite"/>
    </source>
</evidence>